<organism evidence="2 3">
    <name type="scientific">Nonomuraea endophytica</name>
    <dbReference type="NCBI Taxonomy" id="714136"/>
    <lineage>
        <taxon>Bacteria</taxon>
        <taxon>Bacillati</taxon>
        <taxon>Actinomycetota</taxon>
        <taxon>Actinomycetes</taxon>
        <taxon>Streptosporangiales</taxon>
        <taxon>Streptosporangiaceae</taxon>
        <taxon>Nonomuraea</taxon>
    </lineage>
</organism>
<dbReference type="InterPro" id="IPR013154">
    <property type="entry name" value="ADH-like_N"/>
</dbReference>
<dbReference type="PANTHER" id="PTHR43482">
    <property type="entry name" value="PROTEIN AST1-RELATED"/>
    <property type="match status" value="1"/>
</dbReference>
<dbReference type="CDD" id="cd05289">
    <property type="entry name" value="MDR_like_2"/>
    <property type="match status" value="1"/>
</dbReference>
<protein>
    <submittedName>
        <fullName evidence="2">NADPH:quinone reductase-like Zn-dependent oxidoreductase</fullName>
    </submittedName>
</protein>
<feature type="domain" description="Enoyl reductase (ER)" evidence="1">
    <location>
        <begin position="9"/>
        <end position="308"/>
    </location>
</feature>
<comment type="caution">
    <text evidence="2">The sequence shown here is derived from an EMBL/GenBank/DDBJ whole genome shotgun (WGS) entry which is preliminary data.</text>
</comment>
<keyword evidence="3" id="KW-1185">Reference proteome</keyword>
<sequence length="310" mass="31550">MTTMRALVGREGEVEIVTVAVPQAGPGQVRVKVAAAAVQPVDLFTASGTLPDYKLTDPLEQYGLGWDVAGVVDQVGPGVNGLTAGQAVFGLSVRLMLPYKAQAEYVVLDGEEVTAAPEGLTPEQAATLPLNTLTAVQALDLADLAPGRTLLVTGAAGALGGYLVEIAAVRGLRVVGLAGAGDEKLVRGFGAEWFVSRDADLAASVRALVPGGVDGVVDAALVGLTALDSVRTGGAYVAVAAGAAPIPLRGIRVSTVYVRADAAQLAQVARWAEAGRLTVRLAGTHPLDKAAEAYARLSAGGQRGRFVLTP</sequence>
<dbReference type="InterPro" id="IPR052585">
    <property type="entry name" value="Lipid_raft_assoc_Zn_ADH"/>
</dbReference>
<dbReference type="InterPro" id="IPR011032">
    <property type="entry name" value="GroES-like_sf"/>
</dbReference>
<proteinExistence type="predicted"/>
<dbReference type="Proteomes" id="UP000568380">
    <property type="component" value="Unassembled WGS sequence"/>
</dbReference>
<dbReference type="Gene3D" id="3.90.180.10">
    <property type="entry name" value="Medium-chain alcohol dehydrogenases, catalytic domain"/>
    <property type="match status" value="1"/>
</dbReference>
<dbReference type="Gene3D" id="3.40.50.720">
    <property type="entry name" value="NAD(P)-binding Rossmann-like Domain"/>
    <property type="match status" value="1"/>
</dbReference>
<dbReference type="Pfam" id="PF08240">
    <property type="entry name" value="ADH_N"/>
    <property type="match status" value="1"/>
</dbReference>
<dbReference type="InterPro" id="IPR036291">
    <property type="entry name" value="NAD(P)-bd_dom_sf"/>
</dbReference>
<dbReference type="EMBL" id="JACHIN010000014">
    <property type="protein sequence ID" value="MBB5082823.1"/>
    <property type="molecule type" value="Genomic_DNA"/>
</dbReference>
<dbReference type="PANTHER" id="PTHR43482:SF1">
    <property type="entry name" value="PROTEIN AST1-RELATED"/>
    <property type="match status" value="1"/>
</dbReference>
<dbReference type="InterPro" id="IPR020843">
    <property type="entry name" value="ER"/>
</dbReference>
<dbReference type="GO" id="GO:0016491">
    <property type="term" value="F:oxidoreductase activity"/>
    <property type="evidence" value="ECO:0007669"/>
    <property type="project" value="InterPro"/>
</dbReference>
<dbReference type="SUPFAM" id="SSF51735">
    <property type="entry name" value="NAD(P)-binding Rossmann-fold domains"/>
    <property type="match status" value="1"/>
</dbReference>
<dbReference type="SUPFAM" id="SSF50129">
    <property type="entry name" value="GroES-like"/>
    <property type="match status" value="1"/>
</dbReference>
<dbReference type="AlphaFoldDB" id="A0A7W8EKY0"/>
<name>A0A7W8EKY0_9ACTN</name>
<dbReference type="RefSeq" id="WP_246510088.1">
    <property type="nucleotide sequence ID" value="NZ_JACHIN010000014.1"/>
</dbReference>
<gene>
    <name evidence="2" type="ORF">HNR40_008319</name>
</gene>
<dbReference type="Pfam" id="PF13602">
    <property type="entry name" value="ADH_zinc_N_2"/>
    <property type="match status" value="1"/>
</dbReference>
<evidence type="ECO:0000313" key="2">
    <source>
        <dbReference type="EMBL" id="MBB5082823.1"/>
    </source>
</evidence>
<evidence type="ECO:0000259" key="1">
    <source>
        <dbReference type="SMART" id="SM00829"/>
    </source>
</evidence>
<accession>A0A7W8EKY0</accession>
<evidence type="ECO:0000313" key="3">
    <source>
        <dbReference type="Proteomes" id="UP000568380"/>
    </source>
</evidence>
<reference evidence="2 3" key="1">
    <citation type="submission" date="2020-08" db="EMBL/GenBank/DDBJ databases">
        <title>Genomic Encyclopedia of Type Strains, Phase IV (KMG-IV): sequencing the most valuable type-strain genomes for metagenomic binning, comparative biology and taxonomic classification.</title>
        <authorList>
            <person name="Goeker M."/>
        </authorList>
    </citation>
    <scope>NUCLEOTIDE SEQUENCE [LARGE SCALE GENOMIC DNA]</scope>
    <source>
        <strain evidence="2 3">DSM 45385</strain>
    </source>
</reference>
<dbReference type="SMART" id="SM00829">
    <property type="entry name" value="PKS_ER"/>
    <property type="match status" value="1"/>
</dbReference>